<dbReference type="InterPro" id="IPR014782">
    <property type="entry name" value="Peptidase_M1_dom"/>
</dbReference>
<proteinExistence type="inferred from homology"/>
<evidence type="ECO:0000259" key="27">
    <source>
        <dbReference type="Pfam" id="PF17900"/>
    </source>
</evidence>
<feature type="domain" description="Aminopeptidase N-like N-terminal" evidence="27">
    <location>
        <begin position="89"/>
        <end position="280"/>
    </location>
</feature>
<feature type="site" description="Transition state stabilizer" evidence="22">
    <location>
        <position position="473"/>
    </location>
</feature>
<evidence type="ECO:0000256" key="7">
    <source>
        <dbReference type="ARBA" id="ARBA00022670"/>
    </source>
</evidence>
<dbReference type="GO" id="GO:0005615">
    <property type="term" value="C:extracellular space"/>
    <property type="evidence" value="ECO:0007669"/>
    <property type="project" value="TreeGrafter"/>
</dbReference>
<dbReference type="Proteomes" id="UP000281406">
    <property type="component" value="Unassembled WGS sequence"/>
</dbReference>
<dbReference type="InterPro" id="IPR027268">
    <property type="entry name" value="Peptidase_M4/M1_CTD_sf"/>
</dbReference>
<evidence type="ECO:0000256" key="3">
    <source>
        <dbReference type="ARBA" id="ARBA00010136"/>
    </source>
</evidence>
<sequence>MESLEFEKKEKRYLIRGKHAAIICAVVIVTGVAVGLGVGLSQKTSSSEDETKPTPSPSPTTPPDDRGPCKPSDNTNGGWNNFRLPDFMVPFHYDLHLEPDLNTDIYTGSVSIHLTLTQSSQHLWLHIRETFVTEVPTLQRSGPSGLTSVRVKECFEYTPQEYVVVEAAEQLIVTGTGEYYILTLHFQGWLNGSLVGFYRTTYQENGVTKKIAATDHEPTDARKSFPCFDEPNKKATYTISITHDSAYEALSNMPVENNETVSDGKTKTSFKKSVIMSTYLVCFAVHQFIHVEQTSNRGIPLRIYAQPLQISTAEYAAGVTKIIFDYFEEYFDMEYSIEKLDKIAIPDFGTGAMENWGLITYRETNLLFDDKESSSINKQRVASVIAHELVHQWFGNIVTMDWWDDLWLNEGFASFFEYVGVEQAESDWGMRDIILINDVFPVMVDDALLSSHPIIVDVSSPAEITSVFDAISYNKLTNTATEAKLTQNRFLLDPNADPSQPTTPLGYKWTIPVKWRTLDSKNNSFLFDKEQTEAVISGYSPATDGLIKVNKDHMGFYRVNHDDSVWSAIAEQLFTDHEVYDATDRSSYIDDVFAFGRADIVDYGNAFNLTRYLANETEYIVWDRVATSVSYVRDMLADDQPLYRKFQKLFRDHVQKISSELGWTDEGNQTQRLLRETVLGIACQMNDQEALDQASDLFNKWIDGTIGSVAVNLRLLVYRYGMKNSKSDLESRSWEIMFQRYLSASLAQEKDKLLYGLASVENVNLLHRLLEATKNESIVRSQDVFTLVQYVSRNANGKTMAWDWMTLNWDYLVNRYTINDRNLGRLPSRITSTYNTELQLWKMEHFFALNPNAGAGEMPRKQAIETVKNNIEWMQRNKEEIRVWLESNVLEDSSI</sequence>
<dbReference type="GO" id="GO:0008270">
    <property type="term" value="F:zinc ion binding"/>
    <property type="evidence" value="ECO:0007669"/>
    <property type="project" value="UniProtKB-UniRule"/>
</dbReference>
<dbReference type="GO" id="GO:0005737">
    <property type="term" value="C:cytoplasm"/>
    <property type="evidence" value="ECO:0007669"/>
    <property type="project" value="TreeGrafter"/>
</dbReference>
<dbReference type="InterPro" id="IPR042097">
    <property type="entry name" value="Aminopeptidase_N-like_N_sf"/>
</dbReference>
<dbReference type="Gene3D" id="2.60.40.1730">
    <property type="entry name" value="tricorn interacting facor f3 domain"/>
    <property type="match status" value="1"/>
</dbReference>
<evidence type="ECO:0000256" key="10">
    <source>
        <dbReference type="ARBA" id="ARBA00022801"/>
    </source>
</evidence>
<comment type="subunit">
    <text evidence="4">Homodimer; disulfide-linked.</text>
</comment>
<dbReference type="GO" id="GO:0006508">
    <property type="term" value="P:proteolysis"/>
    <property type="evidence" value="ECO:0007669"/>
    <property type="project" value="UniProtKB-KW"/>
</dbReference>
<feature type="binding site" evidence="21">
    <location>
        <position position="410"/>
    </location>
    <ligand>
        <name>Zn(2+)</name>
        <dbReference type="ChEBI" id="CHEBI:29105"/>
        <note>catalytic</note>
    </ligand>
</feature>
<keyword evidence="29" id="KW-1185">Reference proteome</keyword>
<evidence type="ECO:0000313" key="29">
    <source>
        <dbReference type="Proteomes" id="UP000281406"/>
    </source>
</evidence>
<evidence type="ECO:0000256" key="9">
    <source>
        <dbReference type="ARBA" id="ARBA00022723"/>
    </source>
</evidence>
<reference evidence="28 29" key="1">
    <citation type="submission" date="2018-10" db="EMBL/GenBank/DDBJ databases">
        <title>Genome assembly for a Yunnan-Guizhou Plateau 3E fish, Anabarilius grahami (Regan), and its evolutionary and genetic applications.</title>
        <authorList>
            <person name="Jiang W."/>
        </authorList>
    </citation>
    <scope>NUCLEOTIDE SEQUENCE [LARGE SCALE GENOMIC DNA]</scope>
    <source>
        <strain evidence="28">AG-KIZ</strain>
        <tissue evidence="28">Muscle</tissue>
    </source>
</reference>
<evidence type="ECO:0000256" key="21">
    <source>
        <dbReference type="PIRSR" id="PIRSR634016-3"/>
    </source>
</evidence>
<keyword evidence="12" id="KW-0106">Calcium</keyword>
<feature type="binding site" evidence="20">
    <location>
        <begin position="351"/>
        <end position="355"/>
    </location>
    <ligand>
        <name>substrate</name>
    </ligand>
</feature>
<keyword evidence="8 23" id="KW-0812">Transmembrane</keyword>
<dbReference type="InterPro" id="IPR034016">
    <property type="entry name" value="M1_APN-typ"/>
</dbReference>
<keyword evidence="15 23" id="KW-0482">Metalloprotease</keyword>
<keyword evidence="7 23" id="KW-0645">Protease</keyword>
<evidence type="ECO:0000256" key="22">
    <source>
        <dbReference type="PIRSR" id="PIRSR634016-4"/>
    </source>
</evidence>
<dbReference type="EMBL" id="RJVU01057857">
    <property type="protein sequence ID" value="ROK15851.1"/>
    <property type="molecule type" value="Genomic_DNA"/>
</dbReference>
<evidence type="ECO:0000256" key="15">
    <source>
        <dbReference type="ARBA" id="ARBA00023049"/>
    </source>
</evidence>
<dbReference type="Pfam" id="PF01433">
    <property type="entry name" value="Peptidase_M1"/>
    <property type="match status" value="1"/>
</dbReference>
<dbReference type="PANTHER" id="PTHR11533:SF276">
    <property type="entry name" value="GLUTAMYL AMINOPEPTIDASE"/>
    <property type="match status" value="1"/>
</dbReference>
<feature type="region of interest" description="Disordered" evidence="24">
    <location>
        <begin position="41"/>
        <end position="75"/>
    </location>
</feature>
<dbReference type="GO" id="GO:0042277">
    <property type="term" value="F:peptide binding"/>
    <property type="evidence" value="ECO:0007669"/>
    <property type="project" value="TreeGrafter"/>
</dbReference>
<dbReference type="GO" id="GO:0005886">
    <property type="term" value="C:plasma membrane"/>
    <property type="evidence" value="ECO:0007669"/>
    <property type="project" value="UniProtKB-SubCell"/>
</dbReference>
<dbReference type="PRINTS" id="PR00756">
    <property type="entry name" value="ALADIPTASE"/>
</dbReference>
<feature type="binding site" evidence="20">
    <location>
        <position position="217"/>
    </location>
    <ligand>
        <name>substrate</name>
    </ligand>
</feature>
<feature type="binding site" evidence="21">
    <location>
        <position position="391"/>
    </location>
    <ligand>
        <name>Zn(2+)</name>
        <dbReference type="ChEBI" id="CHEBI:29105"/>
        <note>catalytic</note>
    </ligand>
</feature>
<feature type="domain" description="ERAP1-like C-terminal" evidence="26">
    <location>
        <begin position="546"/>
        <end position="869"/>
    </location>
</feature>
<organism evidence="28 29">
    <name type="scientific">Anabarilius grahami</name>
    <name type="common">Kanglang fish</name>
    <name type="synonym">Barilius grahami</name>
    <dbReference type="NCBI Taxonomy" id="495550"/>
    <lineage>
        <taxon>Eukaryota</taxon>
        <taxon>Metazoa</taxon>
        <taxon>Chordata</taxon>
        <taxon>Craniata</taxon>
        <taxon>Vertebrata</taxon>
        <taxon>Euteleostomi</taxon>
        <taxon>Actinopterygii</taxon>
        <taxon>Neopterygii</taxon>
        <taxon>Teleostei</taxon>
        <taxon>Ostariophysi</taxon>
        <taxon>Cypriniformes</taxon>
        <taxon>Xenocyprididae</taxon>
        <taxon>Xenocypridinae</taxon>
        <taxon>Xenocypridinae incertae sedis</taxon>
        <taxon>Anabarilius</taxon>
    </lineage>
</organism>
<comment type="cofactor">
    <cofactor evidence="21 23">
        <name>Zn(2+)</name>
        <dbReference type="ChEBI" id="CHEBI:29105"/>
    </cofactor>
    <text evidence="21 23">Binds 1 zinc ion per subunit.</text>
</comment>
<dbReference type="FunFam" id="1.10.390.10:FF:000016">
    <property type="entry name" value="Glutamyl aminopeptidase"/>
    <property type="match status" value="1"/>
</dbReference>
<dbReference type="SUPFAM" id="SSF63737">
    <property type="entry name" value="Leukotriene A4 hydrolase N-terminal domain"/>
    <property type="match status" value="1"/>
</dbReference>
<evidence type="ECO:0000256" key="23">
    <source>
        <dbReference type="RuleBase" id="RU364040"/>
    </source>
</evidence>
<evidence type="ECO:0000256" key="8">
    <source>
        <dbReference type="ARBA" id="ARBA00022692"/>
    </source>
</evidence>
<evidence type="ECO:0000256" key="19">
    <source>
        <dbReference type="PIRSR" id="PIRSR634016-1"/>
    </source>
</evidence>
<feature type="binding site" evidence="21">
    <location>
        <position position="387"/>
    </location>
    <ligand>
        <name>Zn(2+)</name>
        <dbReference type="ChEBI" id="CHEBI:29105"/>
        <note>catalytic</note>
    </ligand>
</feature>
<evidence type="ECO:0000256" key="17">
    <source>
        <dbReference type="ARBA" id="ARBA00023157"/>
    </source>
</evidence>
<dbReference type="OrthoDB" id="510539at2759"/>
<evidence type="ECO:0000256" key="20">
    <source>
        <dbReference type="PIRSR" id="PIRSR634016-2"/>
    </source>
</evidence>
<evidence type="ECO:0000256" key="11">
    <source>
        <dbReference type="ARBA" id="ARBA00022833"/>
    </source>
</evidence>
<evidence type="ECO:0000313" key="28">
    <source>
        <dbReference type="EMBL" id="ROK15851.1"/>
    </source>
</evidence>
<evidence type="ECO:0000256" key="12">
    <source>
        <dbReference type="ARBA" id="ARBA00022837"/>
    </source>
</evidence>
<evidence type="ECO:0000256" key="18">
    <source>
        <dbReference type="ARBA" id="ARBA00023180"/>
    </source>
</evidence>
<keyword evidence="16 23" id="KW-0472">Membrane</keyword>
<dbReference type="InterPro" id="IPR050344">
    <property type="entry name" value="Peptidase_M1_aminopeptidases"/>
</dbReference>
<name>A0A3N0XXC7_ANAGA</name>
<protein>
    <recommendedName>
        <fullName evidence="23">Aminopeptidase</fullName>
        <ecNumber evidence="23">3.4.11.-</ecNumber>
    </recommendedName>
</protein>
<keyword evidence="6" id="KW-1003">Cell membrane</keyword>
<dbReference type="FunFam" id="2.60.40.1910:FF:000003">
    <property type="entry name" value="Aminopeptidase"/>
    <property type="match status" value="1"/>
</dbReference>
<dbReference type="EC" id="3.4.11.-" evidence="23"/>
<evidence type="ECO:0000256" key="6">
    <source>
        <dbReference type="ARBA" id="ARBA00022475"/>
    </source>
</evidence>
<evidence type="ECO:0000259" key="25">
    <source>
        <dbReference type="Pfam" id="PF01433"/>
    </source>
</evidence>
<evidence type="ECO:0000256" key="14">
    <source>
        <dbReference type="ARBA" id="ARBA00022989"/>
    </source>
</evidence>
<keyword evidence="5 23" id="KW-0031">Aminopeptidase</keyword>
<evidence type="ECO:0000256" key="4">
    <source>
        <dbReference type="ARBA" id="ARBA00011748"/>
    </source>
</evidence>
<dbReference type="Pfam" id="PF17900">
    <property type="entry name" value="Peptidase_M1_N"/>
    <property type="match status" value="1"/>
</dbReference>
<dbReference type="FunFam" id="1.25.50.20:FF:000001">
    <property type="entry name" value="Aminopeptidase"/>
    <property type="match status" value="1"/>
</dbReference>
<accession>A0A3N0XXC7</accession>
<evidence type="ECO:0000256" key="24">
    <source>
        <dbReference type="SAM" id="MobiDB-lite"/>
    </source>
</evidence>
<evidence type="ECO:0000256" key="13">
    <source>
        <dbReference type="ARBA" id="ARBA00022968"/>
    </source>
</evidence>
<dbReference type="SUPFAM" id="SSF55486">
    <property type="entry name" value="Metalloproteases ('zincins'), catalytic domain"/>
    <property type="match status" value="1"/>
</dbReference>
<dbReference type="Gene3D" id="1.10.390.10">
    <property type="entry name" value="Neutral Protease Domain 2"/>
    <property type="match status" value="1"/>
</dbReference>
<comment type="subcellular location">
    <subcellularLocation>
        <location evidence="2">Cell membrane</location>
        <topology evidence="2">Single-pass type II membrane protein</topology>
    </subcellularLocation>
</comment>
<evidence type="ECO:0000256" key="5">
    <source>
        <dbReference type="ARBA" id="ARBA00022438"/>
    </source>
</evidence>
<dbReference type="GO" id="GO:0008217">
    <property type="term" value="P:regulation of blood pressure"/>
    <property type="evidence" value="ECO:0007669"/>
    <property type="project" value="TreeGrafter"/>
</dbReference>
<dbReference type="Gene3D" id="2.60.40.1910">
    <property type="match status" value="1"/>
</dbReference>
<dbReference type="InterPro" id="IPR045357">
    <property type="entry name" value="Aminopeptidase_N-like_N"/>
</dbReference>
<comment type="caution">
    <text evidence="28">The sequence shown here is derived from an EMBL/GenBank/DDBJ whole genome shotgun (WGS) entry which is preliminary data.</text>
</comment>
<dbReference type="Pfam" id="PF11838">
    <property type="entry name" value="ERAP1_C"/>
    <property type="match status" value="1"/>
</dbReference>
<feature type="domain" description="Peptidase M1 membrane alanine aminopeptidase" evidence="25">
    <location>
        <begin position="315"/>
        <end position="476"/>
    </location>
</feature>
<keyword evidence="9 21" id="KW-0479">Metal-binding</keyword>
<keyword evidence="17" id="KW-1015">Disulfide bond</keyword>
<feature type="active site" description="Proton acceptor" evidence="19">
    <location>
        <position position="388"/>
    </location>
</feature>
<evidence type="ECO:0000256" key="2">
    <source>
        <dbReference type="ARBA" id="ARBA00004401"/>
    </source>
</evidence>
<dbReference type="InterPro" id="IPR001930">
    <property type="entry name" value="Peptidase_M1"/>
</dbReference>
<comment type="catalytic activity">
    <reaction evidence="1">
        <text>Release of N-terminal glutamate (and to a lesser extent aspartate) from a peptide.</text>
        <dbReference type="EC" id="3.4.11.7"/>
    </reaction>
</comment>
<feature type="binding site" evidence="20">
    <location>
        <position position="821"/>
    </location>
    <ligand>
        <name>substrate</name>
    </ligand>
</feature>
<feature type="transmembrane region" description="Helical" evidence="23">
    <location>
        <begin position="20"/>
        <end position="40"/>
    </location>
</feature>
<keyword evidence="11 21" id="KW-0862">Zinc</keyword>
<evidence type="ECO:0000256" key="16">
    <source>
        <dbReference type="ARBA" id="ARBA00023136"/>
    </source>
</evidence>
<dbReference type="GO" id="GO:0070006">
    <property type="term" value="F:metalloaminopeptidase activity"/>
    <property type="evidence" value="ECO:0007669"/>
    <property type="project" value="TreeGrafter"/>
</dbReference>
<dbReference type="PANTHER" id="PTHR11533">
    <property type="entry name" value="PROTEASE M1 ZINC METALLOPROTEASE"/>
    <property type="match status" value="1"/>
</dbReference>
<keyword evidence="18" id="KW-0325">Glycoprotein</keyword>
<keyword evidence="10 23" id="KW-0378">Hydrolase</keyword>
<dbReference type="AlphaFoldDB" id="A0A3N0XXC7"/>
<comment type="similarity">
    <text evidence="3 23">Belongs to the peptidase M1 family.</text>
</comment>
<dbReference type="InterPro" id="IPR024571">
    <property type="entry name" value="ERAP1-like_C_dom"/>
</dbReference>
<dbReference type="GO" id="GO:0004230">
    <property type="term" value="F:glutamyl aminopeptidase activity"/>
    <property type="evidence" value="ECO:0007669"/>
    <property type="project" value="UniProtKB-EC"/>
</dbReference>
<dbReference type="Gene3D" id="1.25.50.20">
    <property type="match status" value="1"/>
</dbReference>
<keyword evidence="14 23" id="KW-1133">Transmembrane helix</keyword>
<keyword evidence="13" id="KW-0735">Signal-anchor</keyword>
<evidence type="ECO:0000256" key="1">
    <source>
        <dbReference type="ARBA" id="ARBA00001703"/>
    </source>
</evidence>
<gene>
    <name evidence="28" type="ORF">DPX16_10155</name>
</gene>
<dbReference type="GO" id="GO:0043171">
    <property type="term" value="P:peptide catabolic process"/>
    <property type="evidence" value="ECO:0007669"/>
    <property type="project" value="TreeGrafter"/>
</dbReference>
<evidence type="ECO:0000259" key="26">
    <source>
        <dbReference type="Pfam" id="PF11838"/>
    </source>
</evidence>
<dbReference type="FunFam" id="2.60.40.1730:FF:000006">
    <property type="entry name" value="Aminopeptidase"/>
    <property type="match status" value="1"/>
</dbReference>
<dbReference type="CDD" id="cd09601">
    <property type="entry name" value="M1_APN-Q_like"/>
    <property type="match status" value="1"/>
</dbReference>